<organism evidence="1 2">
    <name type="scientific">Duganella callida</name>
    <dbReference type="NCBI Taxonomy" id="2561932"/>
    <lineage>
        <taxon>Bacteria</taxon>
        <taxon>Pseudomonadati</taxon>
        <taxon>Pseudomonadota</taxon>
        <taxon>Betaproteobacteria</taxon>
        <taxon>Burkholderiales</taxon>
        <taxon>Oxalobacteraceae</taxon>
        <taxon>Telluria group</taxon>
        <taxon>Duganella</taxon>
    </lineage>
</organism>
<sequence>MSRDHPILFSAPMIRALLGGTKSQTRRIVKPDPGPYWNPVVGLCNPAVIDNSGYDAPGPEIFGASDETAGRKFPHGGPAHCIWVRETFFAYGRWETRYTEKKQRDEWHFIDMTTECGRAYQYDADSPDVSLATGRGGALPGWYKRPAIFMPRAASRILLEIVSVRVERLNDLSEADAIAEGIEQMPCEVPDTKLWRNYRPENGWTPRVCMPQNSFRSLWESINGEPNWLTNPWVWVVEFKRVAP</sequence>
<dbReference type="EMBL" id="SPVG01000245">
    <property type="protein sequence ID" value="TFW15912.1"/>
    <property type="molecule type" value="Genomic_DNA"/>
</dbReference>
<gene>
    <name evidence="1" type="ORF">E4L98_24755</name>
</gene>
<evidence type="ECO:0000313" key="2">
    <source>
        <dbReference type="Proteomes" id="UP000297729"/>
    </source>
</evidence>
<name>A0A4Y9S3E7_9BURK</name>
<proteinExistence type="predicted"/>
<keyword evidence="2" id="KW-1185">Reference proteome</keyword>
<dbReference type="OrthoDB" id="72471at2"/>
<dbReference type="AlphaFoldDB" id="A0A4Y9S3E7"/>
<protein>
    <recommendedName>
        <fullName evidence="3">Morphogenetic protein</fullName>
    </recommendedName>
</protein>
<accession>A0A4Y9S3E7</accession>
<reference evidence="1 2" key="1">
    <citation type="submission" date="2019-03" db="EMBL/GenBank/DDBJ databases">
        <title>Draft Genome Sequence of Duganella callidus sp. nov., a Novel Duganella Species Isolated from Cultivated Soil.</title>
        <authorList>
            <person name="Raths R."/>
            <person name="Peta V."/>
            <person name="Bucking H."/>
        </authorList>
    </citation>
    <scope>NUCLEOTIDE SEQUENCE [LARGE SCALE GENOMIC DNA]</scope>
    <source>
        <strain evidence="1 2">DN04</strain>
    </source>
</reference>
<dbReference type="Proteomes" id="UP000297729">
    <property type="component" value="Unassembled WGS sequence"/>
</dbReference>
<evidence type="ECO:0000313" key="1">
    <source>
        <dbReference type="EMBL" id="TFW15912.1"/>
    </source>
</evidence>
<comment type="caution">
    <text evidence="1">The sequence shown here is derived from an EMBL/GenBank/DDBJ whole genome shotgun (WGS) entry which is preliminary data.</text>
</comment>
<evidence type="ECO:0008006" key="3">
    <source>
        <dbReference type="Google" id="ProtNLM"/>
    </source>
</evidence>